<dbReference type="Gene3D" id="3.10.129.10">
    <property type="entry name" value="Hotdog Thioesterase"/>
    <property type="match status" value="2"/>
</dbReference>
<name>A0A0M7AME0_9HYPH</name>
<dbReference type="CDD" id="cd03448">
    <property type="entry name" value="HDE_HSD"/>
    <property type="match status" value="1"/>
</dbReference>
<dbReference type="InterPro" id="IPR002539">
    <property type="entry name" value="MaoC-like_dom"/>
</dbReference>
<dbReference type="AlphaFoldDB" id="A0A0M7AME0"/>
<accession>A0A0M7AME0</accession>
<gene>
    <name evidence="4" type="ORF">LAX5112_04452</name>
</gene>
<dbReference type="InterPro" id="IPR054357">
    <property type="entry name" value="MFE-2_N"/>
</dbReference>
<protein>
    <submittedName>
        <fullName evidence="4">(3R)-hydroxyacyl-ACP dehydratase subunit HadB</fullName>
    </submittedName>
</protein>
<feature type="domain" description="MaoC-like" evidence="2">
    <location>
        <begin position="165"/>
        <end position="277"/>
    </location>
</feature>
<dbReference type="InterPro" id="IPR029069">
    <property type="entry name" value="HotDog_dom_sf"/>
</dbReference>
<dbReference type="GO" id="GO:0006635">
    <property type="term" value="P:fatty acid beta-oxidation"/>
    <property type="evidence" value="ECO:0007669"/>
    <property type="project" value="TreeGrafter"/>
</dbReference>
<dbReference type="SUPFAM" id="SSF54637">
    <property type="entry name" value="Thioesterase/thiol ester dehydrase-isomerase"/>
    <property type="match status" value="2"/>
</dbReference>
<evidence type="ECO:0000256" key="1">
    <source>
        <dbReference type="SAM" id="MobiDB-lite"/>
    </source>
</evidence>
<proteinExistence type="predicted"/>
<dbReference type="GO" id="GO:0004300">
    <property type="term" value="F:enoyl-CoA hydratase activity"/>
    <property type="evidence" value="ECO:0007669"/>
    <property type="project" value="TreeGrafter"/>
</dbReference>
<reference evidence="5" key="1">
    <citation type="submission" date="2015-07" db="EMBL/GenBank/DDBJ databases">
        <authorList>
            <person name="Rodrigo-Torres Lidia"/>
            <person name="Arahal R.David."/>
        </authorList>
    </citation>
    <scope>NUCLEOTIDE SEQUENCE [LARGE SCALE GENOMIC DNA]</scope>
    <source>
        <strain evidence="5">CECT 5112</strain>
    </source>
</reference>
<keyword evidence="5" id="KW-1185">Reference proteome</keyword>
<dbReference type="PANTHER" id="PTHR13078:SF56">
    <property type="entry name" value="PEROXISOMAL MULTIFUNCTIONAL ENZYME TYPE 2"/>
    <property type="match status" value="1"/>
</dbReference>
<evidence type="ECO:0000259" key="3">
    <source>
        <dbReference type="Pfam" id="PF22622"/>
    </source>
</evidence>
<feature type="region of interest" description="Disordered" evidence="1">
    <location>
        <begin position="147"/>
        <end position="166"/>
    </location>
</feature>
<evidence type="ECO:0000259" key="2">
    <source>
        <dbReference type="Pfam" id="PF01575"/>
    </source>
</evidence>
<dbReference type="Pfam" id="PF01575">
    <property type="entry name" value="MaoC_dehydratas"/>
    <property type="match status" value="1"/>
</dbReference>
<evidence type="ECO:0000313" key="5">
    <source>
        <dbReference type="Proteomes" id="UP000053235"/>
    </source>
</evidence>
<dbReference type="RefSeq" id="WP_055673658.1">
    <property type="nucleotide sequence ID" value="NZ_CXWD01000024.1"/>
</dbReference>
<dbReference type="OrthoDB" id="5522043at2"/>
<evidence type="ECO:0000313" key="4">
    <source>
        <dbReference type="EMBL" id="CTQ76059.1"/>
    </source>
</evidence>
<dbReference type="Proteomes" id="UP000053235">
    <property type="component" value="Unassembled WGS sequence"/>
</dbReference>
<feature type="domain" description="Peroxisomal multifunctional enzyme type 2-like N-terminal" evidence="3">
    <location>
        <begin position="19"/>
        <end position="147"/>
    </location>
</feature>
<sequence length="286" mass="31306">MAIDYDKLMDWPFEEVEQTYSIKDSIVYALGVGYGHDPVDEGQLPFVFEEADFKAVPTMAVVLAGPGFWLRDPETGIDWRKILHGEQGIRWHKPLPKSTTVTARTRITRILDKGADKGALIYSERDLVDKSTGDKLATLSSTTFARGDGGFGGATGPQPQPHEVPERDPCAVCDLPTRPHAALLYRLSGDPNPLHADPKVAAAAGFKAPILHGLCTLGIAGHAVLRSFCGYDTTRLKSLKLRFSSPVYPGETIRTEMWQDGDVISFRSKVLERDTVVLNNGCVELG</sequence>
<dbReference type="STRING" id="388408.LAX5112_04452"/>
<dbReference type="Pfam" id="PF22622">
    <property type="entry name" value="MFE-2_hydrat-2_N"/>
    <property type="match status" value="1"/>
</dbReference>
<organism evidence="4 5">
    <name type="scientific">Roseibium alexandrii</name>
    <dbReference type="NCBI Taxonomy" id="388408"/>
    <lineage>
        <taxon>Bacteria</taxon>
        <taxon>Pseudomonadati</taxon>
        <taxon>Pseudomonadota</taxon>
        <taxon>Alphaproteobacteria</taxon>
        <taxon>Hyphomicrobiales</taxon>
        <taxon>Stappiaceae</taxon>
        <taxon>Roseibium</taxon>
    </lineage>
</organism>
<dbReference type="GO" id="GO:0003857">
    <property type="term" value="F:(3S)-3-hydroxyacyl-CoA dehydrogenase (NAD+) activity"/>
    <property type="evidence" value="ECO:0007669"/>
    <property type="project" value="TreeGrafter"/>
</dbReference>
<dbReference type="PANTHER" id="PTHR13078">
    <property type="entry name" value="PEROXISOMAL MULTIFUNCTIONAL ENZYME TYPE 2-RELATED"/>
    <property type="match status" value="1"/>
</dbReference>
<dbReference type="EMBL" id="CXWD01000024">
    <property type="protein sequence ID" value="CTQ76059.1"/>
    <property type="molecule type" value="Genomic_DNA"/>
</dbReference>
<dbReference type="GO" id="GO:0044594">
    <property type="term" value="F:17-beta-hydroxysteroid dehydrogenase (NAD+) activity"/>
    <property type="evidence" value="ECO:0007669"/>
    <property type="project" value="TreeGrafter"/>
</dbReference>